<name>A0A518D8A3_9BACT</name>
<dbReference type="Proteomes" id="UP000317429">
    <property type="component" value="Chromosome"/>
</dbReference>
<sequence length="427" mass="44717" precursor="true">MTAARRPRLWIAAALLTLCAGCAQGTNGPSDGGSTGPRSVHALGKLLPAGGVVAVSALPGERLLRYDPDVQEGEPAPSDGLLGEFESRGVRLAQLDALKHRRKLAVNKQKIDLRLAQAQAEQAAAAAAQAAAKREEVAAQESRLGYLDESAEIAEEDLRRLEDLAASDPDLVTSHQLKRRSLQARQARSEADTSRRVWQAGMAAAEASMKAALASQNAAQVALAQAQSNDVLAALDQEIAMAEQAALRSLLWAPADGRTDRELKDVSLAPGTPPGELTVLKKRLEPGELVGQFPVVQLGDLSHMVCVAEVHEADVKGIKDGRGATLTSPAFGPTFKRGIKGRVVAISRMVGNAGLIPLDPLAPLDRPVVEVRIEIDPQNPEAIAEAAKLVGLEVGVEFDPEPQAPPDAPGGAAGPDASLEPSSEPSP</sequence>
<dbReference type="InterPro" id="IPR014315">
    <property type="entry name" value="ABC_heterocyst_DevB"/>
</dbReference>
<protein>
    <recommendedName>
        <fullName evidence="8">HlyD family secretion protein</fullName>
    </recommendedName>
</protein>
<feature type="region of interest" description="Disordered" evidence="4">
    <location>
        <begin position="394"/>
        <end position="427"/>
    </location>
</feature>
<dbReference type="PANTHER" id="PTHR32347:SF27">
    <property type="entry name" value="RND EFFLUX PUMP MEMBRANE FUSION PROTEIN BARREL-SANDWICH DOMAIN-CONTAINING PROTEIN"/>
    <property type="match status" value="1"/>
</dbReference>
<keyword evidence="7" id="KW-1185">Reference proteome</keyword>
<feature type="chain" id="PRO_5022162966" description="HlyD family secretion protein" evidence="5">
    <location>
        <begin position="26"/>
        <end position="427"/>
    </location>
</feature>
<dbReference type="EMBL" id="CP036291">
    <property type="protein sequence ID" value="QDU87707.1"/>
    <property type="molecule type" value="Genomic_DNA"/>
</dbReference>
<proteinExistence type="predicted"/>
<dbReference type="KEGG" id="pnd:Pla175_10730"/>
<dbReference type="RefSeq" id="WP_197527281.1">
    <property type="nucleotide sequence ID" value="NZ_CP036291.1"/>
</dbReference>
<dbReference type="InterPro" id="IPR050465">
    <property type="entry name" value="UPF0194_transport"/>
</dbReference>
<dbReference type="GO" id="GO:0030313">
    <property type="term" value="C:cell envelope"/>
    <property type="evidence" value="ECO:0007669"/>
    <property type="project" value="UniProtKB-SubCell"/>
</dbReference>
<keyword evidence="2 3" id="KW-0175">Coiled coil</keyword>
<reference evidence="6 7" key="1">
    <citation type="submission" date="2019-02" db="EMBL/GenBank/DDBJ databases">
        <title>Deep-cultivation of Planctomycetes and their phenomic and genomic characterization uncovers novel biology.</title>
        <authorList>
            <person name="Wiegand S."/>
            <person name="Jogler M."/>
            <person name="Boedeker C."/>
            <person name="Pinto D."/>
            <person name="Vollmers J."/>
            <person name="Rivas-Marin E."/>
            <person name="Kohn T."/>
            <person name="Peeters S.H."/>
            <person name="Heuer A."/>
            <person name="Rast P."/>
            <person name="Oberbeckmann S."/>
            <person name="Bunk B."/>
            <person name="Jeske O."/>
            <person name="Meyerdierks A."/>
            <person name="Storesund J.E."/>
            <person name="Kallscheuer N."/>
            <person name="Luecker S."/>
            <person name="Lage O.M."/>
            <person name="Pohl T."/>
            <person name="Merkel B.J."/>
            <person name="Hornburger P."/>
            <person name="Mueller R.-W."/>
            <person name="Bruemmer F."/>
            <person name="Labrenz M."/>
            <person name="Spormann A.M."/>
            <person name="Op den Camp H."/>
            <person name="Overmann J."/>
            <person name="Amann R."/>
            <person name="Jetten M.S.M."/>
            <person name="Mascher T."/>
            <person name="Medema M.H."/>
            <person name="Devos D.P."/>
            <person name="Kaster A.-K."/>
            <person name="Ovreas L."/>
            <person name="Rohde M."/>
            <person name="Galperin M.Y."/>
            <person name="Jogler C."/>
        </authorList>
    </citation>
    <scope>NUCLEOTIDE SEQUENCE [LARGE SCALE GENOMIC DNA]</scope>
    <source>
        <strain evidence="6 7">Pla175</strain>
    </source>
</reference>
<evidence type="ECO:0008006" key="8">
    <source>
        <dbReference type="Google" id="ProtNLM"/>
    </source>
</evidence>
<dbReference type="NCBIfam" id="TIGR02971">
    <property type="entry name" value="heterocyst_DevB"/>
    <property type="match status" value="1"/>
</dbReference>
<evidence type="ECO:0000256" key="4">
    <source>
        <dbReference type="SAM" id="MobiDB-lite"/>
    </source>
</evidence>
<evidence type="ECO:0000256" key="2">
    <source>
        <dbReference type="ARBA" id="ARBA00023054"/>
    </source>
</evidence>
<dbReference type="Gene3D" id="2.40.30.170">
    <property type="match status" value="1"/>
</dbReference>
<comment type="subcellular location">
    <subcellularLocation>
        <location evidence="1">Cell envelope</location>
    </subcellularLocation>
</comment>
<evidence type="ECO:0000256" key="3">
    <source>
        <dbReference type="SAM" id="Coils"/>
    </source>
</evidence>
<organism evidence="6 7">
    <name type="scientific">Pirellulimonas nuda</name>
    <dbReference type="NCBI Taxonomy" id="2528009"/>
    <lineage>
        <taxon>Bacteria</taxon>
        <taxon>Pseudomonadati</taxon>
        <taxon>Planctomycetota</taxon>
        <taxon>Planctomycetia</taxon>
        <taxon>Pirellulales</taxon>
        <taxon>Lacipirellulaceae</taxon>
        <taxon>Pirellulimonas</taxon>
    </lineage>
</organism>
<feature type="signal peptide" evidence="5">
    <location>
        <begin position="1"/>
        <end position="25"/>
    </location>
</feature>
<accession>A0A518D8A3</accession>
<feature type="coiled-coil region" evidence="3">
    <location>
        <begin position="101"/>
        <end position="133"/>
    </location>
</feature>
<dbReference type="AlphaFoldDB" id="A0A518D8A3"/>
<evidence type="ECO:0000313" key="6">
    <source>
        <dbReference type="EMBL" id="QDU87707.1"/>
    </source>
</evidence>
<keyword evidence="5" id="KW-0732">Signal</keyword>
<gene>
    <name evidence="6" type="ORF">Pla175_10730</name>
</gene>
<evidence type="ECO:0000313" key="7">
    <source>
        <dbReference type="Proteomes" id="UP000317429"/>
    </source>
</evidence>
<dbReference type="PANTHER" id="PTHR32347">
    <property type="entry name" value="EFFLUX SYSTEM COMPONENT YKNX-RELATED"/>
    <property type="match status" value="1"/>
</dbReference>
<evidence type="ECO:0000256" key="1">
    <source>
        <dbReference type="ARBA" id="ARBA00004196"/>
    </source>
</evidence>
<evidence type="ECO:0000256" key="5">
    <source>
        <dbReference type="SAM" id="SignalP"/>
    </source>
</evidence>